<sequence length="243" mass="25444">MNRRAFLGGAGVALSLGVAGRRAASPPDPVVVRVWFSESAATHDALPARVEGYLGAALGEAVDAVEIEFAPSTVALPHEGGKTSLGVDWPMTVAEGMVGMAEIDPVGDVNLLVTDGDPRRQPAGYARPRIAATTGGAYIARMAPAEETPPVVPYSIPAAATQLVLHECGHALGVTHRHGTARREGDALVASPMVGSYLWASERVRERHLDDESACGGAYPSADDATERRLGLRYTDCAARALR</sequence>
<name>A0A7D5PAW4_9EURY</name>
<evidence type="ECO:0008006" key="3">
    <source>
        <dbReference type="Google" id="ProtNLM"/>
    </source>
</evidence>
<accession>A0A7D5PAW4</accession>
<dbReference type="OrthoDB" id="198863at2157"/>
<dbReference type="Proteomes" id="UP000509346">
    <property type="component" value="Chromosome"/>
</dbReference>
<dbReference type="GeneID" id="56082776"/>
<dbReference type="KEGG" id="hpel:HZS54_09265"/>
<reference evidence="1 2" key="1">
    <citation type="submission" date="2020-07" db="EMBL/GenBank/DDBJ databases">
        <title>Halosimplex litoreum sp. nov. and Halosimplex rubrum sp. nov., isolated from different salt environments.</title>
        <authorList>
            <person name="Cui H."/>
        </authorList>
    </citation>
    <scope>NUCLEOTIDE SEQUENCE [LARGE SCALE GENOMIC DNA]</scope>
    <source>
        <strain evidence="1 2">R2</strain>
    </source>
</reference>
<gene>
    <name evidence="1" type="ORF">HZS54_09265</name>
</gene>
<dbReference type="AlphaFoldDB" id="A0A7D5PAW4"/>
<organism evidence="1 2">
    <name type="scientific">Halosimplex pelagicum</name>
    <dbReference type="NCBI Taxonomy" id="869886"/>
    <lineage>
        <taxon>Archaea</taxon>
        <taxon>Methanobacteriati</taxon>
        <taxon>Methanobacteriota</taxon>
        <taxon>Stenosarchaea group</taxon>
        <taxon>Halobacteria</taxon>
        <taxon>Halobacteriales</taxon>
        <taxon>Haloarculaceae</taxon>
        <taxon>Halosimplex</taxon>
    </lineage>
</organism>
<proteinExistence type="predicted"/>
<evidence type="ECO:0000313" key="1">
    <source>
        <dbReference type="EMBL" id="QLH81802.1"/>
    </source>
</evidence>
<dbReference type="RefSeq" id="WP_179922163.1">
    <property type="nucleotide sequence ID" value="NZ_CP058909.1"/>
</dbReference>
<protein>
    <recommendedName>
        <fullName evidence="3">Peptidase M10A and M12B matrixin and adamalysin</fullName>
    </recommendedName>
</protein>
<dbReference type="EMBL" id="CP058909">
    <property type="protein sequence ID" value="QLH81802.1"/>
    <property type="molecule type" value="Genomic_DNA"/>
</dbReference>
<evidence type="ECO:0000313" key="2">
    <source>
        <dbReference type="Proteomes" id="UP000509346"/>
    </source>
</evidence>
<keyword evidence="2" id="KW-1185">Reference proteome</keyword>